<keyword evidence="7" id="KW-0961">Cell wall biogenesis/degradation</keyword>
<evidence type="ECO:0000256" key="1">
    <source>
        <dbReference type="ARBA" id="ARBA00004308"/>
    </source>
</evidence>
<evidence type="ECO:0000256" key="2">
    <source>
        <dbReference type="ARBA" id="ARBA00022676"/>
    </source>
</evidence>
<dbReference type="PANTHER" id="PTHR13301">
    <property type="entry name" value="X-BOX TRANSCRIPTION FACTOR-RELATED"/>
    <property type="match status" value="1"/>
</dbReference>
<keyword evidence="4" id="KW-0812">Transmembrane</keyword>
<comment type="caution">
    <text evidence="9">The sequence shown here is derived from an EMBL/GenBank/DDBJ whole genome shotgun (WGS) entry which is preliminary data.</text>
</comment>
<evidence type="ECO:0000256" key="3">
    <source>
        <dbReference type="ARBA" id="ARBA00022679"/>
    </source>
</evidence>
<evidence type="ECO:0000313" key="9">
    <source>
        <dbReference type="EMBL" id="KAG5528788.1"/>
    </source>
</evidence>
<organism evidence="9 10">
    <name type="scientific">Rhododendron griersonianum</name>
    <dbReference type="NCBI Taxonomy" id="479676"/>
    <lineage>
        <taxon>Eukaryota</taxon>
        <taxon>Viridiplantae</taxon>
        <taxon>Streptophyta</taxon>
        <taxon>Embryophyta</taxon>
        <taxon>Tracheophyta</taxon>
        <taxon>Spermatophyta</taxon>
        <taxon>Magnoliopsida</taxon>
        <taxon>eudicotyledons</taxon>
        <taxon>Gunneridae</taxon>
        <taxon>Pentapetalae</taxon>
        <taxon>asterids</taxon>
        <taxon>Ericales</taxon>
        <taxon>Ericaceae</taxon>
        <taxon>Ericoideae</taxon>
        <taxon>Rhodoreae</taxon>
        <taxon>Rhododendron</taxon>
    </lineage>
</organism>
<gene>
    <name evidence="9" type="ORF">RHGRI_029449</name>
</gene>
<dbReference type="GO" id="GO:0012505">
    <property type="term" value="C:endomembrane system"/>
    <property type="evidence" value="ECO:0007669"/>
    <property type="project" value="UniProtKB-SubCell"/>
</dbReference>
<name>A0AAV6IJH6_9ERIC</name>
<evidence type="ECO:0000313" key="10">
    <source>
        <dbReference type="Proteomes" id="UP000823749"/>
    </source>
</evidence>
<proteinExistence type="predicted"/>
<keyword evidence="5" id="KW-1133">Transmembrane helix</keyword>
<dbReference type="AlphaFoldDB" id="A0AAV6IJH6"/>
<accession>A0AAV6IJH6</accession>
<comment type="subcellular location">
    <subcellularLocation>
        <location evidence="1">Endomembrane system</location>
    </subcellularLocation>
</comment>
<evidence type="ECO:0000256" key="8">
    <source>
        <dbReference type="PIRSR" id="PIRSR605150-2"/>
    </source>
</evidence>
<dbReference type="GO" id="GO:0016020">
    <property type="term" value="C:membrane"/>
    <property type="evidence" value="ECO:0007669"/>
    <property type="project" value="InterPro"/>
</dbReference>
<keyword evidence="2" id="KW-0328">Glycosyltransferase</keyword>
<evidence type="ECO:0000256" key="4">
    <source>
        <dbReference type="ARBA" id="ARBA00022692"/>
    </source>
</evidence>
<evidence type="ECO:0000256" key="6">
    <source>
        <dbReference type="ARBA" id="ARBA00023136"/>
    </source>
</evidence>
<dbReference type="Proteomes" id="UP000823749">
    <property type="component" value="Chromosome 10"/>
</dbReference>
<dbReference type="GO" id="GO:0071555">
    <property type="term" value="P:cell wall organization"/>
    <property type="evidence" value="ECO:0007669"/>
    <property type="project" value="UniProtKB-KW"/>
</dbReference>
<dbReference type="InterPro" id="IPR005150">
    <property type="entry name" value="Cellulose_synth"/>
</dbReference>
<dbReference type="Pfam" id="PF03552">
    <property type="entry name" value="Cellulose_synt"/>
    <property type="match status" value="1"/>
</dbReference>
<feature type="binding site" evidence="8">
    <location>
        <position position="17"/>
    </location>
    <ligand>
        <name>UDP-alpha-D-glucose</name>
        <dbReference type="ChEBI" id="CHEBI:58885"/>
    </ligand>
</feature>
<protein>
    <submittedName>
        <fullName evidence="9">Uncharacterized protein</fullName>
    </submittedName>
</protein>
<evidence type="ECO:0000256" key="7">
    <source>
        <dbReference type="ARBA" id="ARBA00023316"/>
    </source>
</evidence>
<sequence length="72" mass="8214">MAYDYPAEKLSVYVSDDGGLALTVFAFVEAAKFGSHWLPFCRRNSVAERCPKAYFRSNYPRSNETKQIKVLC</sequence>
<dbReference type="GO" id="GO:0030244">
    <property type="term" value="P:cellulose biosynthetic process"/>
    <property type="evidence" value="ECO:0007669"/>
    <property type="project" value="InterPro"/>
</dbReference>
<dbReference type="EMBL" id="JACTNZ010000010">
    <property type="protein sequence ID" value="KAG5528788.1"/>
    <property type="molecule type" value="Genomic_DNA"/>
</dbReference>
<keyword evidence="3" id="KW-0808">Transferase</keyword>
<dbReference type="GO" id="GO:0016760">
    <property type="term" value="F:cellulose synthase (UDP-forming) activity"/>
    <property type="evidence" value="ECO:0007669"/>
    <property type="project" value="InterPro"/>
</dbReference>
<evidence type="ECO:0000256" key="5">
    <source>
        <dbReference type="ARBA" id="ARBA00022989"/>
    </source>
</evidence>
<keyword evidence="10" id="KW-1185">Reference proteome</keyword>
<reference evidence="9" key="1">
    <citation type="submission" date="2020-08" db="EMBL/GenBank/DDBJ databases">
        <title>Plant Genome Project.</title>
        <authorList>
            <person name="Zhang R.-G."/>
        </authorList>
    </citation>
    <scope>NUCLEOTIDE SEQUENCE</scope>
    <source>
        <strain evidence="9">WSP0</strain>
        <tissue evidence="9">Leaf</tissue>
    </source>
</reference>
<keyword evidence="6" id="KW-0472">Membrane</keyword>